<gene>
    <name evidence="11" type="ORF">P8C59_005210</name>
</gene>
<dbReference type="PROSITE" id="PS50113">
    <property type="entry name" value="PAC"/>
    <property type="match status" value="2"/>
</dbReference>
<dbReference type="InterPro" id="IPR005467">
    <property type="entry name" value="His_kinase_dom"/>
</dbReference>
<keyword evidence="4" id="KW-0808">Transferase</keyword>
<evidence type="ECO:0000259" key="10">
    <source>
        <dbReference type="PROSITE" id="PS50113"/>
    </source>
</evidence>
<dbReference type="SMART" id="SM00388">
    <property type="entry name" value="HisKA"/>
    <property type="match status" value="1"/>
</dbReference>
<dbReference type="AlphaFoldDB" id="A0AAD9I481"/>
<evidence type="ECO:0000256" key="3">
    <source>
        <dbReference type="ARBA" id="ARBA00022553"/>
    </source>
</evidence>
<dbReference type="CDD" id="cd16922">
    <property type="entry name" value="HATPase_EvgS-ArcB-TorS-like"/>
    <property type="match status" value="1"/>
</dbReference>
<evidence type="ECO:0000259" key="9">
    <source>
        <dbReference type="PROSITE" id="PS50112"/>
    </source>
</evidence>
<dbReference type="SMART" id="SM00091">
    <property type="entry name" value="PAS"/>
    <property type="match status" value="2"/>
</dbReference>
<evidence type="ECO:0000256" key="1">
    <source>
        <dbReference type="ARBA" id="ARBA00000085"/>
    </source>
</evidence>
<dbReference type="FunFam" id="3.40.50.2300:FF:000158">
    <property type="entry name" value="Sensor histidine kinase/response regulator"/>
    <property type="match status" value="1"/>
</dbReference>
<dbReference type="InterPro" id="IPR036097">
    <property type="entry name" value="HisK_dim/P_sf"/>
</dbReference>
<dbReference type="GO" id="GO:0009927">
    <property type="term" value="F:histidine phosphotransfer kinase activity"/>
    <property type="evidence" value="ECO:0007669"/>
    <property type="project" value="TreeGrafter"/>
</dbReference>
<dbReference type="SUPFAM" id="SSF52172">
    <property type="entry name" value="CheY-like"/>
    <property type="match status" value="1"/>
</dbReference>
<dbReference type="Gene3D" id="1.10.287.130">
    <property type="match status" value="1"/>
</dbReference>
<feature type="domain" description="Histidine kinase" evidence="7">
    <location>
        <begin position="292"/>
        <end position="521"/>
    </location>
</feature>
<dbReference type="EMBL" id="JAQQPM010000004">
    <property type="protein sequence ID" value="KAK2070736.1"/>
    <property type="molecule type" value="Genomic_DNA"/>
</dbReference>
<feature type="domain" description="PAC" evidence="10">
    <location>
        <begin position="78"/>
        <end position="130"/>
    </location>
</feature>
<dbReference type="EC" id="2.7.13.3" evidence="2"/>
<dbReference type="SMART" id="SM00448">
    <property type="entry name" value="REC"/>
    <property type="match status" value="1"/>
</dbReference>
<dbReference type="CDD" id="cd00130">
    <property type="entry name" value="PAS"/>
    <property type="match status" value="2"/>
</dbReference>
<dbReference type="PRINTS" id="PR00344">
    <property type="entry name" value="BCTRLSENSOR"/>
</dbReference>
<accession>A0AAD9I481</accession>
<evidence type="ECO:0000256" key="6">
    <source>
        <dbReference type="PROSITE-ProRule" id="PRU00169"/>
    </source>
</evidence>
<dbReference type="CDD" id="cd00082">
    <property type="entry name" value="HisKA"/>
    <property type="match status" value="1"/>
</dbReference>
<dbReference type="Pfam" id="PF00512">
    <property type="entry name" value="HisKA"/>
    <property type="match status" value="1"/>
</dbReference>
<dbReference type="SUPFAM" id="SSF47384">
    <property type="entry name" value="Homodimeric domain of signal transducing histidine kinase"/>
    <property type="match status" value="1"/>
</dbReference>
<dbReference type="PANTHER" id="PTHR43047:SF74">
    <property type="entry name" value="HISTIDINE KINASE-RELATED"/>
    <property type="match status" value="1"/>
</dbReference>
<feature type="modified residue" description="4-aspartylphosphate" evidence="6">
    <location>
        <position position="784"/>
    </location>
</feature>
<dbReference type="Pfam" id="PF02518">
    <property type="entry name" value="HATPase_c"/>
    <property type="match status" value="1"/>
</dbReference>
<comment type="catalytic activity">
    <reaction evidence="1">
        <text>ATP + protein L-histidine = ADP + protein N-phospho-L-histidine.</text>
        <dbReference type="EC" id="2.7.13.3"/>
    </reaction>
</comment>
<evidence type="ECO:0000256" key="5">
    <source>
        <dbReference type="ARBA" id="ARBA00022777"/>
    </source>
</evidence>
<dbReference type="SUPFAM" id="SSF55874">
    <property type="entry name" value="ATPase domain of HSP90 chaperone/DNA topoisomerase II/histidine kinase"/>
    <property type="match status" value="1"/>
</dbReference>
<dbReference type="NCBIfam" id="TIGR00229">
    <property type="entry name" value="sensory_box"/>
    <property type="match status" value="1"/>
</dbReference>
<dbReference type="Gene3D" id="3.30.565.10">
    <property type="entry name" value="Histidine kinase-like ATPase, C-terminal domain"/>
    <property type="match status" value="1"/>
</dbReference>
<dbReference type="InterPro" id="IPR001789">
    <property type="entry name" value="Sig_transdc_resp-reg_receiver"/>
</dbReference>
<protein>
    <recommendedName>
        <fullName evidence="2">histidine kinase</fullName>
        <ecNumber evidence="2">2.7.13.3</ecNumber>
    </recommendedName>
</protein>
<evidence type="ECO:0000256" key="2">
    <source>
        <dbReference type="ARBA" id="ARBA00012438"/>
    </source>
</evidence>
<dbReference type="Proteomes" id="UP001217918">
    <property type="component" value="Unassembled WGS sequence"/>
</dbReference>
<reference evidence="11" key="1">
    <citation type="journal article" date="2023" name="Mol. Plant Microbe Interact.">
        <title>Elucidating the Obligate Nature and Biological Capacity of an Invasive Fungal Corn Pathogen.</title>
        <authorList>
            <person name="MacCready J.S."/>
            <person name="Roggenkamp E.M."/>
            <person name="Gdanetz K."/>
            <person name="Chilvers M.I."/>
        </authorList>
    </citation>
    <scope>NUCLEOTIDE SEQUENCE</scope>
    <source>
        <strain evidence="11">PM02</strain>
    </source>
</reference>
<organism evidence="11 12">
    <name type="scientific">Phyllachora maydis</name>
    <dbReference type="NCBI Taxonomy" id="1825666"/>
    <lineage>
        <taxon>Eukaryota</taxon>
        <taxon>Fungi</taxon>
        <taxon>Dikarya</taxon>
        <taxon>Ascomycota</taxon>
        <taxon>Pezizomycotina</taxon>
        <taxon>Sordariomycetes</taxon>
        <taxon>Sordariomycetidae</taxon>
        <taxon>Phyllachorales</taxon>
        <taxon>Phyllachoraceae</taxon>
        <taxon>Phyllachora</taxon>
    </lineage>
</organism>
<dbReference type="InterPro" id="IPR011006">
    <property type="entry name" value="CheY-like_superfamily"/>
</dbReference>
<dbReference type="PROSITE" id="PS50112">
    <property type="entry name" value="PAS"/>
    <property type="match status" value="1"/>
</dbReference>
<dbReference type="SMART" id="SM00387">
    <property type="entry name" value="HATPase_c"/>
    <property type="match status" value="1"/>
</dbReference>
<dbReference type="InterPro" id="IPR035965">
    <property type="entry name" value="PAS-like_dom_sf"/>
</dbReference>
<evidence type="ECO:0000313" key="12">
    <source>
        <dbReference type="Proteomes" id="UP001217918"/>
    </source>
</evidence>
<dbReference type="Pfam" id="PF08447">
    <property type="entry name" value="PAS_3"/>
    <property type="match status" value="2"/>
</dbReference>
<dbReference type="InterPro" id="IPR013655">
    <property type="entry name" value="PAS_fold_3"/>
</dbReference>
<dbReference type="InterPro" id="IPR036890">
    <property type="entry name" value="HATPase_C_sf"/>
</dbReference>
<dbReference type="FunFam" id="1.10.287.130:FF:000050">
    <property type="entry name" value="Related to histidine kinase"/>
    <property type="match status" value="1"/>
</dbReference>
<dbReference type="InterPro" id="IPR003594">
    <property type="entry name" value="HATPase_dom"/>
</dbReference>
<evidence type="ECO:0000256" key="4">
    <source>
        <dbReference type="ARBA" id="ARBA00022679"/>
    </source>
</evidence>
<dbReference type="PROSITE" id="PS50110">
    <property type="entry name" value="RESPONSE_REGULATORY"/>
    <property type="match status" value="1"/>
</dbReference>
<dbReference type="FunFam" id="3.30.565.10:FF:000010">
    <property type="entry name" value="Sensor histidine kinase RcsC"/>
    <property type="match status" value="1"/>
</dbReference>
<keyword evidence="5" id="KW-0418">Kinase</keyword>
<dbReference type="InterPro" id="IPR001610">
    <property type="entry name" value="PAC"/>
</dbReference>
<dbReference type="CDD" id="cd17546">
    <property type="entry name" value="REC_hyHK_CKI1_RcsC-like"/>
    <property type="match status" value="1"/>
</dbReference>
<dbReference type="InterPro" id="IPR004358">
    <property type="entry name" value="Sig_transdc_His_kin-like_C"/>
</dbReference>
<dbReference type="GO" id="GO:0000155">
    <property type="term" value="F:phosphorelay sensor kinase activity"/>
    <property type="evidence" value="ECO:0007669"/>
    <property type="project" value="InterPro"/>
</dbReference>
<feature type="domain" description="Response regulatory" evidence="8">
    <location>
        <begin position="732"/>
        <end position="854"/>
    </location>
</feature>
<feature type="domain" description="PAC" evidence="10">
    <location>
        <begin position="227"/>
        <end position="281"/>
    </location>
</feature>
<feature type="domain" description="PAS" evidence="9">
    <location>
        <begin position="137"/>
        <end position="192"/>
    </location>
</feature>
<dbReference type="SMART" id="SM00086">
    <property type="entry name" value="PAC"/>
    <property type="match status" value="2"/>
</dbReference>
<dbReference type="InterPro" id="IPR000700">
    <property type="entry name" value="PAS-assoc_C"/>
</dbReference>
<sequence>MMPPSDKLKNLILDSLPAHVFIALPQTGEIVWVNSRFLVYRGQTSSDLAADPWGSLHPEDREDYLRAWSHSVRTGEQFSRAVRIRRFDGHYRWHYARAVASKDKRGVILQFLGSYMDIHEQHVAELKAARQEEIEASEAKHRLLANLIPQIIFTATEVDGVAFANEQWLSYTGQSFDDALGLGFMDFVHPDDLANDSMFEIPAANLIELARKGVIKVGTDSNGRLSYTTEIRLRSKSGEYRWHLIRCVEIDNVNLVDGESSYFGSATDINDLKLLETKLKEAMESKGRFLSNMSHEIRTPLIGISGMVSFLQDTTLTEEQRDYTNTIQTSANSLLMIINDILDLSKVDAGMMKLNFEWFHTRSLIEDVNELVSTMAIAKRLELNYIVEEDVPMWIKGDRVRMRQVLLNVIGNAIKFTSQGEVFSRCKVVVPERAGLENNENNEVMLAFSVIDTGRGFTQKESEMIFKPFSQIDGSSTRQHGGSGLGLVISRQLVELHGGKMEGTAVLGKGSIFTFTAKFGLPSEVDRPDGSASSRMMAHSAEDLPQMVWQLRPVDSVRTFAGHGAFVHVFAQCGSGQVQRGRACQRPKLADHRSECRTTRNCTELVGVDDPVIFTHVVINLPSSDEIVQLSDVIAKSAMAGKATLLILSDSVQRQVLMRQITGTKYEDMLSDQRVTYIYKPVKPSRFGVIFDPSNRNELSIDRNRSSAQRLVETQRQSYLEVEKRMGNKGYLVLLVEDNLVNQKVLQKYLKKVGVAVDLATDGVECTEKVFANPHGRYSLILCDLHMPRKDGYQACREIRQWEARNSFTNVPIIALSANVMSDVQEKCVEAGFSDYVTKPVDFINLSNALSRFF</sequence>
<dbReference type="Pfam" id="PF00072">
    <property type="entry name" value="Response_reg"/>
    <property type="match status" value="1"/>
</dbReference>
<dbReference type="SUPFAM" id="SSF55785">
    <property type="entry name" value="PYP-like sensor domain (PAS domain)"/>
    <property type="match status" value="2"/>
</dbReference>
<dbReference type="GO" id="GO:0005886">
    <property type="term" value="C:plasma membrane"/>
    <property type="evidence" value="ECO:0007669"/>
    <property type="project" value="TreeGrafter"/>
</dbReference>
<dbReference type="Gene3D" id="3.30.450.20">
    <property type="entry name" value="PAS domain"/>
    <property type="match status" value="2"/>
</dbReference>
<comment type="caution">
    <text evidence="11">The sequence shown here is derived from an EMBL/GenBank/DDBJ whole genome shotgun (WGS) entry which is preliminary data.</text>
</comment>
<name>A0AAD9I481_9PEZI</name>
<evidence type="ECO:0000259" key="7">
    <source>
        <dbReference type="PROSITE" id="PS50109"/>
    </source>
</evidence>
<dbReference type="PROSITE" id="PS50109">
    <property type="entry name" value="HIS_KIN"/>
    <property type="match status" value="1"/>
</dbReference>
<proteinExistence type="predicted"/>
<dbReference type="InterPro" id="IPR003661">
    <property type="entry name" value="HisK_dim/P_dom"/>
</dbReference>
<dbReference type="Gene3D" id="3.40.50.2300">
    <property type="match status" value="1"/>
</dbReference>
<evidence type="ECO:0000313" key="11">
    <source>
        <dbReference type="EMBL" id="KAK2070736.1"/>
    </source>
</evidence>
<dbReference type="InterPro" id="IPR000014">
    <property type="entry name" value="PAS"/>
</dbReference>
<keyword evidence="3 6" id="KW-0597">Phosphoprotein</keyword>
<dbReference type="PANTHER" id="PTHR43047">
    <property type="entry name" value="TWO-COMPONENT HISTIDINE PROTEIN KINASE"/>
    <property type="match status" value="1"/>
</dbReference>
<keyword evidence="12" id="KW-1185">Reference proteome</keyword>
<evidence type="ECO:0000259" key="8">
    <source>
        <dbReference type="PROSITE" id="PS50110"/>
    </source>
</evidence>